<feature type="transmembrane region" description="Helical" evidence="7">
    <location>
        <begin position="111"/>
        <end position="129"/>
    </location>
</feature>
<evidence type="ECO:0000259" key="8">
    <source>
        <dbReference type="Pfam" id="PF00884"/>
    </source>
</evidence>
<dbReference type="Pfam" id="PF00884">
    <property type="entry name" value="Sulfatase"/>
    <property type="match status" value="1"/>
</dbReference>
<evidence type="ECO:0000256" key="6">
    <source>
        <dbReference type="ARBA" id="ARBA00023136"/>
    </source>
</evidence>
<comment type="pathway">
    <text evidence="2">Cell wall biogenesis; lipoteichoic acid biosynthesis.</text>
</comment>
<dbReference type="SUPFAM" id="SSF53649">
    <property type="entry name" value="Alkaline phosphatase-like"/>
    <property type="match status" value="1"/>
</dbReference>
<reference evidence="9 10" key="1">
    <citation type="submission" date="2022-10" db="EMBL/GenBank/DDBJ databases">
        <title>Description of Fervidibacillus gen. nov. in the family Fervidibacillaceae fam. nov. with two species, Fervidibacillus albus sp. nov., and Fervidibacillus halotolerans sp. nov., isolated from tidal flat sediments.</title>
        <authorList>
            <person name="Kwon K.K."/>
            <person name="Yang S.-H."/>
        </authorList>
    </citation>
    <scope>NUCLEOTIDE SEQUENCE [LARGE SCALE GENOMIC DNA]</scope>
    <source>
        <strain evidence="9 10">DSM 23332</strain>
    </source>
</reference>
<evidence type="ECO:0000256" key="1">
    <source>
        <dbReference type="ARBA" id="ARBA00004651"/>
    </source>
</evidence>
<dbReference type="RefSeq" id="WP_263061396.1">
    <property type="nucleotide sequence ID" value="NZ_JAOUSE010000014.1"/>
</dbReference>
<proteinExistence type="predicted"/>
<sequence length="514" mass="59043">MIHIVKTLISIIFLSCSSLIITVTFYILVQFSNQNVDEIIYTLANGLKGAAPEVFQSAIKQSIVPFIAVFLLLILPLKNFSKRKYIIELHFNKKMVGFNVNPIAWTSQYRISYGIISFLITVLLSYQIIGIDDYIKRLSDYTTIYEDYYIDGRKIAIEFPEQKQNLILLYLESMENTMMDRGSGGGWDYNVIPELTALAENHLNFSHTDQIGGAFPISRTQWTIAGLVSTTAGIPLHIPIGDNNYTNYENFLAGAYTLGDILQNEGYQLGFIAGSEAEYGGRKNYFTKHGNYEIFDLNRSIQEGRMKIEDKVWWGFDDSDLFAWAKEILIDYASQDEPFSFTILTVNTHFPDGYLEDETKAPFPTQYENVYAHTSKQVHEFVEWFKSQSFFDQTTLVILGDHLSMQSDDFYKVKLADNYERTTYNVFINTKEEPVKTNNRKFTNLDLYPTILASLGVKIEGDRLGLGTNLFSEKQTLVEELGYSYLNRELDKNSLFYNNSILQDDYIKMLEQGK</sequence>
<dbReference type="InterPro" id="IPR000917">
    <property type="entry name" value="Sulfatase_N"/>
</dbReference>
<feature type="transmembrane region" description="Helical" evidence="7">
    <location>
        <begin position="7"/>
        <end position="29"/>
    </location>
</feature>
<evidence type="ECO:0000256" key="5">
    <source>
        <dbReference type="ARBA" id="ARBA00022989"/>
    </source>
</evidence>
<evidence type="ECO:0000313" key="10">
    <source>
        <dbReference type="Proteomes" id="UP001208656"/>
    </source>
</evidence>
<comment type="subcellular location">
    <subcellularLocation>
        <location evidence="1">Cell membrane</location>
        <topology evidence="1">Multi-pass membrane protein</topology>
    </subcellularLocation>
</comment>
<evidence type="ECO:0000256" key="2">
    <source>
        <dbReference type="ARBA" id="ARBA00004936"/>
    </source>
</evidence>
<keyword evidence="4 7" id="KW-0812">Transmembrane</keyword>
<dbReference type="Proteomes" id="UP001208656">
    <property type="component" value="Unassembled WGS sequence"/>
</dbReference>
<comment type="caution">
    <text evidence="9">The sequence shown here is derived from an EMBL/GenBank/DDBJ whole genome shotgun (WGS) entry which is preliminary data.</text>
</comment>
<feature type="transmembrane region" description="Helical" evidence="7">
    <location>
        <begin position="58"/>
        <end position="77"/>
    </location>
</feature>
<keyword evidence="10" id="KW-1185">Reference proteome</keyword>
<evidence type="ECO:0000256" key="4">
    <source>
        <dbReference type="ARBA" id="ARBA00022692"/>
    </source>
</evidence>
<feature type="domain" description="Sulfatase N-terminal" evidence="8">
    <location>
        <begin position="164"/>
        <end position="457"/>
    </location>
</feature>
<dbReference type="EMBL" id="JAOUSE010000014">
    <property type="protein sequence ID" value="MCU9594159.1"/>
    <property type="molecule type" value="Genomic_DNA"/>
</dbReference>
<keyword evidence="5 7" id="KW-1133">Transmembrane helix</keyword>
<evidence type="ECO:0000256" key="7">
    <source>
        <dbReference type="SAM" id="Phobius"/>
    </source>
</evidence>
<name>A0ABT2WEP4_9BACI</name>
<dbReference type="PANTHER" id="PTHR47371:SF3">
    <property type="entry name" value="PHOSPHOGLYCEROL TRANSFERASE I"/>
    <property type="match status" value="1"/>
</dbReference>
<keyword evidence="3" id="KW-1003">Cell membrane</keyword>
<accession>A0ABT2WEP4</accession>
<protein>
    <submittedName>
        <fullName evidence="9">LTA synthase family protein</fullName>
    </submittedName>
</protein>
<organism evidence="9 10">
    <name type="scientific">Pallidibacillus thermolactis</name>
    <dbReference type="NCBI Taxonomy" id="251051"/>
    <lineage>
        <taxon>Bacteria</taxon>
        <taxon>Bacillati</taxon>
        <taxon>Bacillota</taxon>
        <taxon>Bacilli</taxon>
        <taxon>Bacillales</taxon>
        <taxon>Bacillaceae</taxon>
        <taxon>Pallidibacillus</taxon>
    </lineage>
</organism>
<dbReference type="PANTHER" id="PTHR47371">
    <property type="entry name" value="LIPOTEICHOIC ACID SYNTHASE"/>
    <property type="match status" value="1"/>
</dbReference>
<evidence type="ECO:0000256" key="3">
    <source>
        <dbReference type="ARBA" id="ARBA00022475"/>
    </source>
</evidence>
<dbReference type="Gene3D" id="3.40.720.10">
    <property type="entry name" value="Alkaline Phosphatase, subunit A"/>
    <property type="match status" value="1"/>
</dbReference>
<keyword evidence="6 7" id="KW-0472">Membrane</keyword>
<dbReference type="CDD" id="cd16015">
    <property type="entry name" value="LTA_synthase"/>
    <property type="match status" value="1"/>
</dbReference>
<dbReference type="InterPro" id="IPR017850">
    <property type="entry name" value="Alkaline_phosphatase_core_sf"/>
</dbReference>
<dbReference type="InterPro" id="IPR050448">
    <property type="entry name" value="OpgB/LTA_synthase_biosynth"/>
</dbReference>
<gene>
    <name evidence="9" type="ORF">OEV82_06790</name>
</gene>
<evidence type="ECO:0000313" key="9">
    <source>
        <dbReference type="EMBL" id="MCU9594159.1"/>
    </source>
</evidence>